<reference evidence="7" key="1">
    <citation type="submission" date="2022-03" db="EMBL/GenBank/DDBJ databases">
        <title>Aurantimonas Liuensis sp. Nov., isolated from the hadal seawater of the Mariana Trench.</title>
        <authorList>
            <person name="Liu R."/>
        </authorList>
    </citation>
    <scope>NUCLEOTIDE SEQUENCE</scope>
    <source>
        <strain evidence="7">LRZ36</strain>
    </source>
</reference>
<dbReference type="Proteomes" id="UP001155220">
    <property type="component" value="Unassembled WGS sequence"/>
</dbReference>
<protein>
    <submittedName>
        <fullName evidence="7">Cytochrome c</fullName>
    </submittedName>
</protein>
<keyword evidence="5" id="KW-1133">Transmembrane helix</keyword>
<keyword evidence="8" id="KW-1185">Reference proteome</keyword>
<dbReference type="Pfam" id="PF00034">
    <property type="entry name" value="Cytochrom_C"/>
    <property type="match status" value="1"/>
</dbReference>
<dbReference type="EMBL" id="JALHBS010000058">
    <property type="protein sequence ID" value="MCP3055584.1"/>
    <property type="molecule type" value="Genomic_DNA"/>
</dbReference>
<dbReference type="Gene3D" id="1.10.760.10">
    <property type="entry name" value="Cytochrome c-like domain"/>
    <property type="match status" value="1"/>
</dbReference>
<keyword evidence="1 4" id="KW-0349">Heme</keyword>
<comment type="caution">
    <text evidence="7">The sequence shown here is derived from an EMBL/GenBank/DDBJ whole genome shotgun (WGS) entry which is preliminary data.</text>
</comment>
<feature type="transmembrane region" description="Helical" evidence="5">
    <location>
        <begin position="12"/>
        <end position="33"/>
    </location>
</feature>
<dbReference type="InterPro" id="IPR036909">
    <property type="entry name" value="Cyt_c-like_dom_sf"/>
</dbReference>
<organism evidence="7 8">
    <name type="scientific">Aurantimonas marianensis</name>
    <dbReference type="NCBI Taxonomy" id="2920428"/>
    <lineage>
        <taxon>Bacteria</taxon>
        <taxon>Pseudomonadati</taxon>
        <taxon>Pseudomonadota</taxon>
        <taxon>Alphaproteobacteria</taxon>
        <taxon>Hyphomicrobiales</taxon>
        <taxon>Aurantimonadaceae</taxon>
        <taxon>Aurantimonas</taxon>
    </lineage>
</organism>
<dbReference type="SUPFAM" id="SSF46626">
    <property type="entry name" value="Cytochrome c"/>
    <property type="match status" value="1"/>
</dbReference>
<keyword evidence="2 4" id="KW-0479">Metal-binding</keyword>
<evidence type="ECO:0000313" key="8">
    <source>
        <dbReference type="Proteomes" id="UP001155220"/>
    </source>
</evidence>
<evidence type="ECO:0000256" key="1">
    <source>
        <dbReference type="ARBA" id="ARBA00022617"/>
    </source>
</evidence>
<dbReference type="InterPro" id="IPR009056">
    <property type="entry name" value="Cyt_c-like_dom"/>
</dbReference>
<gene>
    <name evidence="7" type="ORF">MJ956_10565</name>
</gene>
<dbReference type="GO" id="GO:0020037">
    <property type="term" value="F:heme binding"/>
    <property type="evidence" value="ECO:0007669"/>
    <property type="project" value="InterPro"/>
</dbReference>
<evidence type="ECO:0000256" key="2">
    <source>
        <dbReference type="ARBA" id="ARBA00022723"/>
    </source>
</evidence>
<feature type="domain" description="Cytochrome c" evidence="6">
    <location>
        <begin position="59"/>
        <end position="182"/>
    </location>
</feature>
<dbReference type="PROSITE" id="PS51007">
    <property type="entry name" value="CYTC"/>
    <property type="match status" value="1"/>
</dbReference>
<name>A0A9X2KFC0_9HYPH</name>
<sequence length="186" mass="19918">MTRPHRLLLWRIVRIGAIAMVLLVVLAGGQLLFGSGPLTDRSAWPSEFRSNGERIYFTATSASGQQITPQGGNMHMMMSGGGCVACHGADRGGGRLMPRFWQSVPPLTAAALFGEHDEAAEAEGAVEDDGHGDHDDYTDDTLRRAITDGVDPGGERLDPAMPRWSIGAEDMTDLIAYLKTPVGGLE</sequence>
<evidence type="ECO:0000256" key="3">
    <source>
        <dbReference type="ARBA" id="ARBA00023004"/>
    </source>
</evidence>
<evidence type="ECO:0000256" key="5">
    <source>
        <dbReference type="SAM" id="Phobius"/>
    </source>
</evidence>
<dbReference type="GO" id="GO:0046872">
    <property type="term" value="F:metal ion binding"/>
    <property type="evidence" value="ECO:0007669"/>
    <property type="project" value="UniProtKB-KW"/>
</dbReference>
<keyword evidence="5" id="KW-0812">Transmembrane</keyword>
<keyword evidence="3 4" id="KW-0408">Iron</keyword>
<evidence type="ECO:0000259" key="6">
    <source>
        <dbReference type="PROSITE" id="PS51007"/>
    </source>
</evidence>
<accession>A0A9X2KFC0</accession>
<evidence type="ECO:0000313" key="7">
    <source>
        <dbReference type="EMBL" id="MCP3055584.1"/>
    </source>
</evidence>
<dbReference type="RefSeq" id="WP_253964431.1">
    <property type="nucleotide sequence ID" value="NZ_JALHBS010000058.1"/>
</dbReference>
<keyword evidence="5" id="KW-0472">Membrane</keyword>
<proteinExistence type="predicted"/>
<evidence type="ECO:0000256" key="4">
    <source>
        <dbReference type="PROSITE-ProRule" id="PRU00433"/>
    </source>
</evidence>
<dbReference type="GO" id="GO:0009055">
    <property type="term" value="F:electron transfer activity"/>
    <property type="evidence" value="ECO:0007669"/>
    <property type="project" value="InterPro"/>
</dbReference>
<dbReference type="AlphaFoldDB" id="A0A9X2KFC0"/>